<dbReference type="GO" id="GO:0090313">
    <property type="term" value="P:regulation of protein targeting to membrane"/>
    <property type="evidence" value="ECO:0007669"/>
    <property type="project" value="TreeGrafter"/>
</dbReference>
<dbReference type="PANTHER" id="PTHR30441:SF4">
    <property type="entry name" value="PROTEIN ASMA"/>
    <property type="match status" value="1"/>
</dbReference>
<proteinExistence type="predicted"/>
<keyword evidence="1" id="KW-0472">Membrane</keyword>
<sequence length="179" mass="20078">MISSKSLKYTVRILLGTLIGVYLGIIVLLNIPYVQGKLSVFVTKELKNILNTEVSVGRIDMGLLNRIIVEDVLLHDRKNQEMLKVARLSAKFDLLPLLNGKVTISSVQLFGFTVNLNRETPESAPNFQFVLDAFASKDTVKTKSNLDLRINSVLIRRGRVTYDILSEPETPGKFNAHHL</sequence>
<evidence type="ECO:0000313" key="3">
    <source>
        <dbReference type="EMBL" id="EKC74756.1"/>
    </source>
</evidence>
<feature type="non-terminal residue" evidence="3">
    <location>
        <position position="179"/>
    </location>
</feature>
<keyword evidence="1" id="KW-0812">Transmembrane</keyword>
<comment type="caution">
    <text evidence="3">The sequence shown here is derived from an EMBL/GenBank/DDBJ whole genome shotgun (WGS) entry which is preliminary data.</text>
</comment>
<feature type="transmembrane region" description="Helical" evidence="1">
    <location>
        <begin position="12"/>
        <end position="34"/>
    </location>
</feature>
<name>K1UT94_9ZZZZ</name>
<accession>K1UT94</accession>
<dbReference type="EMBL" id="AJWY01003639">
    <property type="protein sequence ID" value="EKC74756.1"/>
    <property type="molecule type" value="Genomic_DNA"/>
</dbReference>
<feature type="domain" description="AsmA" evidence="2">
    <location>
        <begin position="4"/>
        <end position="163"/>
    </location>
</feature>
<reference evidence="3" key="1">
    <citation type="journal article" date="2013" name="Environ. Microbiol.">
        <title>Microbiota from the distal guts of lean and obese adolescents exhibit partial functional redundancy besides clear differences in community structure.</title>
        <authorList>
            <person name="Ferrer M."/>
            <person name="Ruiz A."/>
            <person name="Lanza F."/>
            <person name="Haange S.B."/>
            <person name="Oberbach A."/>
            <person name="Till H."/>
            <person name="Bargiela R."/>
            <person name="Campoy C."/>
            <person name="Segura M.T."/>
            <person name="Richter M."/>
            <person name="von Bergen M."/>
            <person name="Seifert J."/>
            <person name="Suarez A."/>
        </authorList>
    </citation>
    <scope>NUCLEOTIDE SEQUENCE</scope>
</reference>
<gene>
    <name evidence="3" type="ORF">LEA_05585</name>
</gene>
<keyword evidence="1" id="KW-1133">Transmembrane helix</keyword>
<dbReference type="AlphaFoldDB" id="K1UT94"/>
<dbReference type="Pfam" id="PF05170">
    <property type="entry name" value="AsmA"/>
    <property type="match status" value="1"/>
</dbReference>
<protein>
    <recommendedName>
        <fullName evidence="2">AsmA domain-containing protein</fullName>
    </recommendedName>
</protein>
<evidence type="ECO:0000259" key="2">
    <source>
        <dbReference type="Pfam" id="PF05170"/>
    </source>
</evidence>
<organism evidence="3">
    <name type="scientific">human gut metagenome</name>
    <dbReference type="NCBI Taxonomy" id="408170"/>
    <lineage>
        <taxon>unclassified sequences</taxon>
        <taxon>metagenomes</taxon>
        <taxon>organismal metagenomes</taxon>
    </lineage>
</organism>
<evidence type="ECO:0000256" key="1">
    <source>
        <dbReference type="SAM" id="Phobius"/>
    </source>
</evidence>
<dbReference type="InterPro" id="IPR052894">
    <property type="entry name" value="AsmA-related"/>
</dbReference>
<dbReference type="InterPro" id="IPR007844">
    <property type="entry name" value="AsmA"/>
</dbReference>
<dbReference type="GO" id="GO:0005886">
    <property type="term" value="C:plasma membrane"/>
    <property type="evidence" value="ECO:0007669"/>
    <property type="project" value="TreeGrafter"/>
</dbReference>
<dbReference type="PANTHER" id="PTHR30441">
    <property type="entry name" value="DUF748 DOMAIN-CONTAINING PROTEIN"/>
    <property type="match status" value="1"/>
</dbReference>